<name>A0ABP6UXE4_9PSEU</name>
<dbReference type="PANTHER" id="PTHR35526:SF3">
    <property type="entry name" value="ANTI-SIGMA-F FACTOR RSBW"/>
    <property type="match status" value="1"/>
</dbReference>
<gene>
    <name evidence="1" type="ORF">GCM10022222_02940</name>
</gene>
<keyword evidence="2" id="KW-1185">Reference proteome</keyword>
<dbReference type="InterPro" id="IPR036890">
    <property type="entry name" value="HATPase_C_sf"/>
</dbReference>
<comment type="caution">
    <text evidence="1">The sequence shown here is derived from an EMBL/GenBank/DDBJ whole genome shotgun (WGS) entry which is preliminary data.</text>
</comment>
<proteinExistence type="predicted"/>
<dbReference type="EMBL" id="BAAAZN010000001">
    <property type="protein sequence ID" value="GAA3524029.1"/>
    <property type="molecule type" value="Genomic_DNA"/>
</dbReference>
<dbReference type="Gene3D" id="3.30.565.10">
    <property type="entry name" value="Histidine kinase-like ATPase, C-terminal domain"/>
    <property type="match status" value="1"/>
</dbReference>
<dbReference type="Proteomes" id="UP001500689">
    <property type="component" value="Unassembled WGS sequence"/>
</dbReference>
<accession>A0ABP6UXE4</accession>
<reference evidence="2" key="1">
    <citation type="journal article" date="2019" name="Int. J. Syst. Evol. Microbiol.">
        <title>The Global Catalogue of Microorganisms (GCM) 10K type strain sequencing project: providing services to taxonomists for standard genome sequencing and annotation.</title>
        <authorList>
            <consortium name="The Broad Institute Genomics Platform"/>
            <consortium name="The Broad Institute Genome Sequencing Center for Infectious Disease"/>
            <person name="Wu L."/>
            <person name="Ma J."/>
        </authorList>
    </citation>
    <scope>NUCLEOTIDE SEQUENCE [LARGE SCALE GENOMIC DNA]</scope>
    <source>
        <strain evidence="2">JCM 16898</strain>
    </source>
</reference>
<protein>
    <recommendedName>
        <fullName evidence="3">Anti-sigma regulatory factor (Ser/Thr protein kinase)</fullName>
    </recommendedName>
</protein>
<dbReference type="RefSeq" id="WP_344854386.1">
    <property type="nucleotide sequence ID" value="NZ_BAAAZN010000001.1"/>
</dbReference>
<evidence type="ECO:0000313" key="1">
    <source>
        <dbReference type="EMBL" id="GAA3524029.1"/>
    </source>
</evidence>
<dbReference type="InterPro" id="IPR050267">
    <property type="entry name" value="Anti-sigma-factor_SerPK"/>
</dbReference>
<sequence>MADQSPPAATMAVFAGPDTADAARTTLQAMLAHVEGPFVADAVLLLDELVTDASRDGAAHRDLRLGLLPAPPRLRIEVTRTEPPHPAPPSTLPERGWGRLLLEDLASAWSTTTNGTQATTWAELRLPG</sequence>
<organism evidence="1 2">
    <name type="scientific">Amycolatopsis ultiminotia</name>
    <dbReference type="NCBI Taxonomy" id="543629"/>
    <lineage>
        <taxon>Bacteria</taxon>
        <taxon>Bacillati</taxon>
        <taxon>Actinomycetota</taxon>
        <taxon>Actinomycetes</taxon>
        <taxon>Pseudonocardiales</taxon>
        <taxon>Pseudonocardiaceae</taxon>
        <taxon>Amycolatopsis</taxon>
    </lineage>
</organism>
<evidence type="ECO:0000313" key="2">
    <source>
        <dbReference type="Proteomes" id="UP001500689"/>
    </source>
</evidence>
<dbReference type="PANTHER" id="PTHR35526">
    <property type="entry name" value="ANTI-SIGMA-F FACTOR RSBW-RELATED"/>
    <property type="match status" value="1"/>
</dbReference>
<evidence type="ECO:0008006" key="3">
    <source>
        <dbReference type="Google" id="ProtNLM"/>
    </source>
</evidence>